<proteinExistence type="predicted"/>
<dbReference type="Gene3D" id="1.10.1200.10">
    <property type="entry name" value="ACP-like"/>
    <property type="match status" value="1"/>
</dbReference>
<feature type="domain" description="Carrier" evidence="2">
    <location>
        <begin position="8"/>
        <end position="69"/>
    </location>
</feature>
<feature type="region of interest" description="Disordered" evidence="1">
    <location>
        <begin position="82"/>
        <end position="116"/>
    </location>
</feature>
<dbReference type="AlphaFoldDB" id="A0A0S4QI65"/>
<gene>
    <name evidence="3" type="ORF">Ga0074812_104334</name>
</gene>
<evidence type="ECO:0000313" key="3">
    <source>
        <dbReference type="EMBL" id="CUU55253.1"/>
    </source>
</evidence>
<dbReference type="Proteomes" id="UP000198802">
    <property type="component" value="Unassembled WGS sequence"/>
</dbReference>
<evidence type="ECO:0000313" key="4">
    <source>
        <dbReference type="Proteomes" id="UP000198802"/>
    </source>
</evidence>
<organism evidence="3 4">
    <name type="scientific">Parafrankia irregularis</name>
    <dbReference type="NCBI Taxonomy" id="795642"/>
    <lineage>
        <taxon>Bacteria</taxon>
        <taxon>Bacillati</taxon>
        <taxon>Actinomycetota</taxon>
        <taxon>Actinomycetes</taxon>
        <taxon>Frankiales</taxon>
        <taxon>Frankiaceae</taxon>
        <taxon>Parafrankia</taxon>
    </lineage>
</organism>
<dbReference type="EMBL" id="FAOZ01000004">
    <property type="protein sequence ID" value="CUU55253.1"/>
    <property type="molecule type" value="Genomic_DNA"/>
</dbReference>
<dbReference type="SUPFAM" id="SSF55729">
    <property type="entry name" value="Acyl-CoA N-acyltransferases (Nat)"/>
    <property type="match status" value="1"/>
</dbReference>
<keyword evidence="4" id="KW-1185">Reference proteome</keyword>
<dbReference type="Gene3D" id="3.40.630.30">
    <property type="match status" value="1"/>
</dbReference>
<reference evidence="4" key="1">
    <citation type="submission" date="2015-11" db="EMBL/GenBank/DDBJ databases">
        <authorList>
            <person name="Varghese N."/>
        </authorList>
    </citation>
    <scope>NUCLEOTIDE SEQUENCE [LARGE SCALE GENOMIC DNA]</scope>
    <source>
        <strain evidence="4">DSM 45899</strain>
    </source>
</reference>
<sequence>MLSTDVFEELVSRVAGVQRQDVRFEARLSDDLGLDSYGLLELCSALADVGVDVGEEDWLAAGTVGDLYTRCCAGGLPGTAEAGRPLTGVPHRSPPRAEALTGPGASDGSDGSDDEVLPPELAGRYFQLTPVLPSMAPFLYELSIAPDVGFRWRYRGAFPPYEKFEADLWQGMLTQFLIVSRETGEAAGHAICYNPDFGLGNAYVGVAMTSRYQRSGIAAEPVVLFLRYLFDVWPFRKLYFELPEFNCRQFASAIGSTLHIEARFRDHDYYRGRRWDRVVLAAYRQDLYPAGSAGRGEGIDLSSV</sequence>
<dbReference type="Pfam" id="PF00550">
    <property type="entry name" value="PP-binding"/>
    <property type="match status" value="1"/>
</dbReference>
<name>A0A0S4QI65_9ACTN</name>
<dbReference type="RefSeq" id="WP_091273483.1">
    <property type="nucleotide sequence ID" value="NZ_FAOZ01000004.1"/>
</dbReference>
<dbReference type="InterPro" id="IPR009081">
    <property type="entry name" value="PP-bd_ACP"/>
</dbReference>
<dbReference type="InterPro" id="IPR036736">
    <property type="entry name" value="ACP-like_sf"/>
</dbReference>
<accession>A0A0S4QI65</accession>
<dbReference type="SUPFAM" id="SSF47336">
    <property type="entry name" value="ACP-like"/>
    <property type="match status" value="1"/>
</dbReference>
<dbReference type="InterPro" id="IPR016181">
    <property type="entry name" value="Acyl_CoA_acyltransferase"/>
</dbReference>
<protein>
    <submittedName>
        <fullName evidence="3">Acyl carrier protein</fullName>
    </submittedName>
</protein>
<evidence type="ECO:0000259" key="2">
    <source>
        <dbReference type="Pfam" id="PF00550"/>
    </source>
</evidence>
<evidence type="ECO:0000256" key="1">
    <source>
        <dbReference type="SAM" id="MobiDB-lite"/>
    </source>
</evidence>